<organism evidence="10 11">
    <name type="scientific">Phormidium nigroviride PCC 7112</name>
    <dbReference type="NCBI Taxonomy" id="179408"/>
    <lineage>
        <taxon>Bacteria</taxon>
        <taxon>Bacillati</taxon>
        <taxon>Cyanobacteriota</taxon>
        <taxon>Cyanophyceae</taxon>
        <taxon>Oscillatoriophycideae</taxon>
        <taxon>Oscillatoriales</taxon>
        <taxon>Oscillatoriaceae</taxon>
        <taxon>Phormidium</taxon>
    </lineage>
</organism>
<reference evidence="10 11" key="1">
    <citation type="submission" date="2012-05" db="EMBL/GenBank/DDBJ databases">
        <title>Finished chromosome of genome of Oscillatoria sp. PCC 7112.</title>
        <authorList>
            <consortium name="US DOE Joint Genome Institute"/>
            <person name="Gugger M."/>
            <person name="Coursin T."/>
            <person name="Rippka R."/>
            <person name="Tandeau De Marsac N."/>
            <person name="Huntemann M."/>
            <person name="Wei C.-L."/>
            <person name="Han J."/>
            <person name="Detter J.C."/>
            <person name="Han C."/>
            <person name="Tapia R."/>
            <person name="Davenport K."/>
            <person name="Daligault H."/>
            <person name="Erkkila T."/>
            <person name="Gu W."/>
            <person name="Munk A.C.C."/>
            <person name="Teshima H."/>
            <person name="Xu Y."/>
            <person name="Chain P."/>
            <person name="Chen A."/>
            <person name="Krypides N."/>
            <person name="Mavromatis K."/>
            <person name="Markowitz V."/>
            <person name="Szeto E."/>
            <person name="Ivanova N."/>
            <person name="Mikhailova N."/>
            <person name="Ovchinnikova G."/>
            <person name="Pagani I."/>
            <person name="Pati A."/>
            <person name="Goodwin L."/>
            <person name="Peters L."/>
            <person name="Pitluck S."/>
            <person name="Woyke T."/>
            <person name="Kerfeld C."/>
        </authorList>
    </citation>
    <scope>NUCLEOTIDE SEQUENCE [LARGE SCALE GENOMIC DNA]</scope>
    <source>
        <strain evidence="10 11">PCC 7112</strain>
    </source>
</reference>
<evidence type="ECO:0000256" key="7">
    <source>
        <dbReference type="ARBA" id="ARBA00023177"/>
    </source>
</evidence>
<dbReference type="RefSeq" id="WP_015177804.1">
    <property type="nucleotide sequence ID" value="NC_019729.1"/>
</dbReference>
<comment type="subcellular location">
    <subcellularLocation>
        <location evidence="8">Cell membrane</location>
        <topology evidence="8">Multi-pass membrane protein</topology>
    </subcellularLocation>
    <subcellularLocation>
        <location evidence="1">Membrane</location>
        <topology evidence="1">Multi-pass membrane protein</topology>
    </subcellularLocation>
</comment>
<dbReference type="eggNOG" id="COG0004">
    <property type="taxonomic scope" value="Bacteria"/>
</dbReference>
<dbReference type="Gene3D" id="1.10.3430.10">
    <property type="entry name" value="Ammonium transporter AmtB like domains"/>
    <property type="match status" value="1"/>
</dbReference>
<evidence type="ECO:0000256" key="4">
    <source>
        <dbReference type="ARBA" id="ARBA00022692"/>
    </source>
</evidence>
<feature type="transmembrane region" description="Helical" evidence="8">
    <location>
        <begin position="216"/>
        <end position="237"/>
    </location>
</feature>
<dbReference type="Proteomes" id="UP000010478">
    <property type="component" value="Chromosome"/>
</dbReference>
<keyword evidence="7 8" id="KW-0924">Ammonia transport</keyword>
<dbReference type="KEGG" id="oni:Osc7112_4237"/>
<proteinExistence type="inferred from homology"/>
<dbReference type="PATRIC" id="fig|179408.3.peg.5261"/>
<dbReference type="Pfam" id="PF00909">
    <property type="entry name" value="Ammonium_transp"/>
    <property type="match status" value="1"/>
</dbReference>
<evidence type="ECO:0000313" key="10">
    <source>
        <dbReference type="EMBL" id="AFZ08560.1"/>
    </source>
</evidence>
<feature type="transmembrane region" description="Helical" evidence="8">
    <location>
        <begin position="290"/>
        <end position="307"/>
    </location>
</feature>
<keyword evidence="5 8" id="KW-1133">Transmembrane helix</keyword>
<evidence type="ECO:0000313" key="11">
    <source>
        <dbReference type="Proteomes" id="UP000010478"/>
    </source>
</evidence>
<evidence type="ECO:0000256" key="8">
    <source>
        <dbReference type="RuleBase" id="RU362002"/>
    </source>
</evidence>
<dbReference type="InterPro" id="IPR024041">
    <property type="entry name" value="NH4_transpt_AmtB-like_dom"/>
</dbReference>
<keyword evidence="3 8" id="KW-0813">Transport</keyword>
<evidence type="ECO:0000259" key="9">
    <source>
        <dbReference type="Pfam" id="PF00909"/>
    </source>
</evidence>
<gene>
    <name evidence="10" type="ORF">Osc7112_4237</name>
</gene>
<dbReference type="PROSITE" id="PS01219">
    <property type="entry name" value="AMMONIUM_TRANSP"/>
    <property type="match status" value="1"/>
</dbReference>
<feature type="transmembrane region" description="Helical" evidence="8">
    <location>
        <begin position="353"/>
        <end position="373"/>
    </location>
</feature>
<comment type="similarity">
    <text evidence="2 8">Belongs to the ammonia transporter channel (TC 1.A.11.2) family.</text>
</comment>
<sequence>MTVGKKKSKQVRQESLNLPAANFFTKVNRFKKLHRTIARLSPSWQACIPIAAIIVLVWGYAAVAQTAPAPTTEEQLASLKVGMDTMWVMVAGMLVFFMNAGFGMLETGFCRQKNAVNVLSKNLIVFALSTIAFWAIGFALMFSNGNGFIGSSGGFFLWNVADNSPATGDAYQGIFKALNWTGVPLNAKFFFQLVFAGTAATIVSGAVAERVKFIDFLIFSLLLVGIAYPITGHWIWGGGWLAKAGFSDFAGSTVVHSVGGWAALMGAAFLGPRIGKYRDGDTVAMPGHNMSIATLGCLILWLGWFGFNPGSTMAVDSNAIAHIAITTNTAGAFGGVAATITAWLYLGKPDLSMIINGILAGLVGITAGCAWINVPNSAIIGTIAGILVVFAVTFFDNLKIDDPVGATSVHLVCGIWGTLAVGLFADGPGTGIYTAGPKAGLLLGGGFDQLGPQLLGIFSVGGMTVLLSTIFWMALKALLGIRVSAAEEAEGLDIGEHGMEAYTGFVKETSLDNRIEGGYGGYGGISGGRTTKL</sequence>
<evidence type="ECO:0000256" key="6">
    <source>
        <dbReference type="ARBA" id="ARBA00023136"/>
    </source>
</evidence>
<dbReference type="GO" id="GO:0008519">
    <property type="term" value="F:ammonium channel activity"/>
    <property type="evidence" value="ECO:0007669"/>
    <property type="project" value="InterPro"/>
</dbReference>
<dbReference type="InterPro" id="IPR029020">
    <property type="entry name" value="Ammonium/urea_transptr"/>
</dbReference>
<dbReference type="FunFam" id="1.10.3430.10:FF:000008">
    <property type="entry name" value="Ammonium transporter"/>
    <property type="match status" value="1"/>
</dbReference>
<dbReference type="AlphaFoldDB" id="K9VMY4"/>
<feature type="transmembrane region" description="Helical" evidence="8">
    <location>
        <begin position="44"/>
        <end position="65"/>
    </location>
</feature>
<accession>K9VMY4</accession>
<feature type="transmembrane region" description="Helical" evidence="8">
    <location>
        <begin position="249"/>
        <end position="270"/>
    </location>
</feature>
<dbReference type="HOGENOM" id="CLU_000445_33_1_3"/>
<keyword evidence="6 8" id="KW-0472">Membrane</keyword>
<dbReference type="STRING" id="179408.Osc7112_4237"/>
<dbReference type="InterPro" id="IPR018047">
    <property type="entry name" value="Ammonium_transpt_CS"/>
</dbReference>
<feature type="transmembrane region" description="Helical" evidence="8">
    <location>
        <begin position="189"/>
        <end position="209"/>
    </location>
</feature>
<feature type="transmembrane region" description="Helical" evidence="8">
    <location>
        <begin position="85"/>
        <end position="102"/>
    </location>
</feature>
<dbReference type="PANTHER" id="PTHR11730:SF89">
    <property type="entry name" value="AMMONIUM TRANSPORTER SLL0108-RELATED"/>
    <property type="match status" value="1"/>
</dbReference>
<dbReference type="OrthoDB" id="9814202at2"/>
<feature type="transmembrane region" description="Helical" evidence="8">
    <location>
        <begin position="123"/>
        <end position="142"/>
    </location>
</feature>
<dbReference type="GO" id="GO:0005886">
    <property type="term" value="C:plasma membrane"/>
    <property type="evidence" value="ECO:0007669"/>
    <property type="project" value="UniProtKB-SubCell"/>
</dbReference>
<evidence type="ECO:0000256" key="2">
    <source>
        <dbReference type="ARBA" id="ARBA00005887"/>
    </source>
</evidence>
<evidence type="ECO:0000256" key="1">
    <source>
        <dbReference type="ARBA" id="ARBA00004141"/>
    </source>
</evidence>
<dbReference type="SUPFAM" id="SSF111352">
    <property type="entry name" value="Ammonium transporter"/>
    <property type="match status" value="1"/>
</dbReference>
<dbReference type="NCBIfam" id="TIGR00836">
    <property type="entry name" value="amt"/>
    <property type="match status" value="1"/>
</dbReference>
<feature type="transmembrane region" description="Helical" evidence="8">
    <location>
        <begin position="407"/>
        <end position="425"/>
    </location>
</feature>
<evidence type="ECO:0000256" key="5">
    <source>
        <dbReference type="ARBA" id="ARBA00022989"/>
    </source>
</evidence>
<dbReference type="EMBL" id="CP003614">
    <property type="protein sequence ID" value="AFZ08560.1"/>
    <property type="molecule type" value="Genomic_DNA"/>
</dbReference>
<dbReference type="GO" id="GO:0097272">
    <property type="term" value="P:ammonium homeostasis"/>
    <property type="evidence" value="ECO:0007669"/>
    <property type="project" value="TreeGrafter"/>
</dbReference>
<feature type="transmembrane region" description="Helical" evidence="8">
    <location>
        <begin position="319"/>
        <end position="346"/>
    </location>
</feature>
<feature type="domain" description="Ammonium transporter AmtB-like" evidence="9">
    <location>
        <begin position="86"/>
        <end position="502"/>
    </location>
</feature>
<feature type="transmembrane region" description="Helical" evidence="8">
    <location>
        <begin position="454"/>
        <end position="475"/>
    </location>
</feature>
<keyword evidence="4 8" id="KW-0812">Transmembrane</keyword>
<feature type="transmembrane region" description="Helical" evidence="8">
    <location>
        <begin position="379"/>
        <end position="395"/>
    </location>
</feature>
<name>K9VMY4_9CYAN</name>
<evidence type="ECO:0000256" key="3">
    <source>
        <dbReference type="ARBA" id="ARBA00022448"/>
    </source>
</evidence>
<dbReference type="PANTHER" id="PTHR11730">
    <property type="entry name" value="AMMONIUM TRANSPORTER"/>
    <property type="match status" value="1"/>
</dbReference>
<keyword evidence="11" id="KW-1185">Reference proteome</keyword>
<protein>
    <recommendedName>
        <fullName evidence="8">Ammonium transporter</fullName>
    </recommendedName>
</protein>
<dbReference type="InterPro" id="IPR001905">
    <property type="entry name" value="Ammonium_transpt"/>
</dbReference>